<organism evidence="2 3">
    <name type="scientific">Chloracidobacterium thermophilum (strain B)</name>
    <dbReference type="NCBI Taxonomy" id="981222"/>
    <lineage>
        <taxon>Bacteria</taxon>
        <taxon>Pseudomonadati</taxon>
        <taxon>Acidobacteriota</taxon>
        <taxon>Terriglobia</taxon>
        <taxon>Terriglobales</taxon>
        <taxon>Acidobacteriaceae</taxon>
        <taxon>Chloracidobacterium</taxon>
    </lineage>
</organism>
<keyword evidence="1" id="KW-1133">Transmembrane helix</keyword>
<protein>
    <submittedName>
        <fullName evidence="2">Uncharacterized protein</fullName>
    </submittedName>
</protein>
<dbReference type="Proteomes" id="UP000006791">
    <property type="component" value="Chromosome 2"/>
</dbReference>
<name>G2LK28_CHLTF</name>
<keyword evidence="3" id="KW-1185">Reference proteome</keyword>
<gene>
    <name evidence="2" type="ordered locus">Cabther_B0192</name>
</gene>
<proteinExistence type="predicted"/>
<dbReference type="KEGG" id="ctm:Cabther_B0192"/>
<reference evidence="2 3" key="1">
    <citation type="journal article" date="2012" name="Environ. Microbiol.">
        <title>Complete genome of Candidatus Chloracidobacterium thermophilum, a chlorophyll-based photoheterotroph belonging to the phylum Acidobacteria.</title>
        <authorList>
            <person name="Garcia Costas A.M."/>
            <person name="Liu Z."/>
            <person name="Tomsho L.P."/>
            <person name="Schuster S.C."/>
            <person name="Ward D.M."/>
            <person name="Bryant D.A."/>
        </authorList>
    </citation>
    <scope>NUCLEOTIDE SEQUENCE [LARGE SCALE GENOMIC DNA]</scope>
    <source>
        <strain evidence="2 3">B</strain>
    </source>
</reference>
<evidence type="ECO:0000313" key="3">
    <source>
        <dbReference type="Proteomes" id="UP000006791"/>
    </source>
</evidence>
<feature type="transmembrane region" description="Helical" evidence="1">
    <location>
        <begin position="64"/>
        <end position="84"/>
    </location>
</feature>
<accession>G2LK28</accession>
<evidence type="ECO:0000313" key="2">
    <source>
        <dbReference type="EMBL" id="AEP13195.1"/>
    </source>
</evidence>
<sequence>MLTLPKVVVRLKQVFSKAQRQPAGVLVSGVTAPVVKGASLLTERPSRFQKEVNPMLKVTGKHRCVAGVVALVVVVLMLGVPPGFSTNAQVERPSDRKASGFVHEPQLYRTLFHTVFLLNEQAEEAERAGRTEAAQALRRAFKQEAGLEVEQGVVLDRLAAACEQAVRAVDARARVILAARRANYPDGKLRAGQQPLPPSAELFALQREREAVVLRYRDRLRAAFGPRAWEEFEQRVLLPFAAGLSAGGTQRHQPVEDGSGTGNLTTQAGESIVTGSVLISYDPETNLVTGVATTELDYAAQDWYMGRVTCSLRDGNGNPLASQSAEDTDGDGTVSVIVKMVGQEGLTTYGARGEYSLRLDIYDPFCGCCGCYLDPWNFQRALLGGWGWGPWYCTVFSGHGPFRTMRSGTLFLGGRDVTFQVKPLVAVRQLRFTKNPIRATFDSTDLDVTVRASRAGLQDRDFAVLEVNLITGPSNPQVSFAYPPGVTDDVELVPGGYTDARFTILSIAPPGNYLLEVRIIDVRRPDGQGGSDSIADRVIIGSPVEITLTVTEP</sequence>
<dbReference type="HOGENOM" id="CLU_528636_0_0_0"/>
<keyword evidence="1" id="KW-0812">Transmembrane</keyword>
<dbReference type="EMBL" id="CP002515">
    <property type="protein sequence ID" value="AEP13195.1"/>
    <property type="molecule type" value="Genomic_DNA"/>
</dbReference>
<evidence type="ECO:0000256" key="1">
    <source>
        <dbReference type="SAM" id="Phobius"/>
    </source>
</evidence>
<keyword evidence="1" id="KW-0472">Membrane</keyword>
<dbReference type="AlphaFoldDB" id="G2LK28"/>